<reference evidence="1 2" key="2">
    <citation type="journal article" date="2022" name="Mol. Ecol. Resour.">
        <title>The genomes of chicory, endive, great burdock and yacon provide insights into Asteraceae paleo-polyploidization history and plant inulin production.</title>
        <authorList>
            <person name="Fan W."/>
            <person name="Wang S."/>
            <person name="Wang H."/>
            <person name="Wang A."/>
            <person name="Jiang F."/>
            <person name="Liu H."/>
            <person name="Zhao H."/>
            <person name="Xu D."/>
            <person name="Zhang Y."/>
        </authorList>
    </citation>
    <scope>NUCLEOTIDE SEQUENCE [LARGE SCALE GENOMIC DNA]</scope>
    <source>
        <strain evidence="2">cv. Niubang</strain>
    </source>
</reference>
<proteinExistence type="predicted"/>
<sequence length="80" mass="9373">MFEKRGSLSSACCYDVEKDNLAFFKVDEFLPNKIYYHGCLKIFLQITKWNGPEVIYFGDHLFSDLRVPLKAGWAYCNNRP</sequence>
<name>A0ACB9DNP3_ARCLA</name>
<accession>A0ACB9DNP3</accession>
<gene>
    <name evidence="1" type="ORF">L6452_11084</name>
</gene>
<evidence type="ECO:0000313" key="1">
    <source>
        <dbReference type="EMBL" id="KAI3748170.1"/>
    </source>
</evidence>
<organism evidence="1 2">
    <name type="scientific">Arctium lappa</name>
    <name type="common">Greater burdock</name>
    <name type="synonym">Lappa major</name>
    <dbReference type="NCBI Taxonomy" id="4217"/>
    <lineage>
        <taxon>Eukaryota</taxon>
        <taxon>Viridiplantae</taxon>
        <taxon>Streptophyta</taxon>
        <taxon>Embryophyta</taxon>
        <taxon>Tracheophyta</taxon>
        <taxon>Spermatophyta</taxon>
        <taxon>Magnoliopsida</taxon>
        <taxon>eudicotyledons</taxon>
        <taxon>Gunneridae</taxon>
        <taxon>Pentapetalae</taxon>
        <taxon>asterids</taxon>
        <taxon>campanulids</taxon>
        <taxon>Asterales</taxon>
        <taxon>Asteraceae</taxon>
        <taxon>Carduoideae</taxon>
        <taxon>Cardueae</taxon>
        <taxon>Arctiinae</taxon>
        <taxon>Arctium</taxon>
    </lineage>
</organism>
<dbReference type="Proteomes" id="UP001055879">
    <property type="component" value="Linkage Group LG03"/>
</dbReference>
<evidence type="ECO:0000313" key="2">
    <source>
        <dbReference type="Proteomes" id="UP001055879"/>
    </source>
</evidence>
<protein>
    <submittedName>
        <fullName evidence="1">Uncharacterized protein</fullName>
    </submittedName>
</protein>
<comment type="caution">
    <text evidence="1">The sequence shown here is derived from an EMBL/GenBank/DDBJ whole genome shotgun (WGS) entry which is preliminary data.</text>
</comment>
<dbReference type="EMBL" id="CM042049">
    <property type="protein sequence ID" value="KAI3748170.1"/>
    <property type="molecule type" value="Genomic_DNA"/>
</dbReference>
<keyword evidence="2" id="KW-1185">Reference proteome</keyword>
<reference evidence="2" key="1">
    <citation type="journal article" date="2022" name="Mol. Ecol. Resour.">
        <title>The genomes of chicory, endive, great burdock and yacon provide insights into Asteraceae palaeo-polyploidization history and plant inulin production.</title>
        <authorList>
            <person name="Fan W."/>
            <person name="Wang S."/>
            <person name="Wang H."/>
            <person name="Wang A."/>
            <person name="Jiang F."/>
            <person name="Liu H."/>
            <person name="Zhao H."/>
            <person name="Xu D."/>
            <person name="Zhang Y."/>
        </authorList>
    </citation>
    <scope>NUCLEOTIDE SEQUENCE [LARGE SCALE GENOMIC DNA]</scope>
    <source>
        <strain evidence="2">cv. Niubang</strain>
    </source>
</reference>